<reference evidence="1 2" key="1">
    <citation type="submission" date="2017-03" db="EMBL/GenBank/DDBJ databases">
        <title>An alternative strategy for trypanosome survival in the mammalian bloodstream revealed through genome and transcriptome analysis of the ubiquitous bovine parasite Trypanosoma (Megatrypanum) theileri.</title>
        <authorList>
            <person name="Kelly S."/>
            <person name="Ivens A."/>
            <person name="Mott A."/>
            <person name="O'Neill E."/>
            <person name="Emms D."/>
            <person name="Macleod O."/>
            <person name="Voorheis P."/>
            <person name="Matthews J."/>
            <person name="Matthews K."/>
            <person name="Carrington M."/>
        </authorList>
    </citation>
    <scope>NUCLEOTIDE SEQUENCE [LARGE SCALE GENOMIC DNA]</scope>
    <source>
        <strain evidence="1">Edinburgh</strain>
    </source>
</reference>
<organism evidence="1 2">
    <name type="scientific">Trypanosoma theileri</name>
    <dbReference type="NCBI Taxonomy" id="67003"/>
    <lineage>
        <taxon>Eukaryota</taxon>
        <taxon>Discoba</taxon>
        <taxon>Euglenozoa</taxon>
        <taxon>Kinetoplastea</taxon>
        <taxon>Metakinetoplastina</taxon>
        <taxon>Trypanosomatida</taxon>
        <taxon>Trypanosomatidae</taxon>
        <taxon>Trypanosoma</taxon>
    </lineage>
</organism>
<dbReference type="EMBL" id="NBCO01000103">
    <property type="protein sequence ID" value="ORC81928.1"/>
    <property type="molecule type" value="Genomic_DNA"/>
</dbReference>
<feature type="non-terminal residue" evidence="1">
    <location>
        <position position="150"/>
    </location>
</feature>
<name>A0A1X0NE81_9TRYP</name>
<dbReference type="AlphaFoldDB" id="A0A1X0NE81"/>
<dbReference type="RefSeq" id="XP_028877072.1">
    <property type="nucleotide sequence ID" value="XM_029031631.1"/>
</dbReference>
<evidence type="ECO:0000313" key="1">
    <source>
        <dbReference type="EMBL" id="ORC81928.1"/>
    </source>
</evidence>
<gene>
    <name evidence="1" type="ORF">TM35_001031030</name>
</gene>
<protein>
    <submittedName>
        <fullName evidence="1">Uncharacterized protein</fullName>
    </submittedName>
</protein>
<dbReference type="GeneID" id="39991411"/>
<sequence>MNTESELQAKHNAAVECFKDAEWAEETALKKRNEKQALAQETQKGTKEYYLAWAEVWNAEVVLLEKKEQRCGAAFTRNSWYADCMKYRYGTDSKEAQIAQHRAELSRTMEFVYTNCSPYWTKWDKLYDKAECVWDQLVAEGYDNVTGKLE</sequence>
<accession>A0A1X0NE81</accession>
<proteinExistence type="predicted"/>
<dbReference type="Proteomes" id="UP000192257">
    <property type="component" value="Unassembled WGS sequence"/>
</dbReference>
<dbReference type="VEuPathDB" id="TriTrypDB:TM35_001031030"/>
<comment type="caution">
    <text evidence="1">The sequence shown here is derived from an EMBL/GenBank/DDBJ whole genome shotgun (WGS) entry which is preliminary data.</text>
</comment>
<keyword evidence="2" id="KW-1185">Reference proteome</keyword>
<evidence type="ECO:0000313" key="2">
    <source>
        <dbReference type="Proteomes" id="UP000192257"/>
    </source>
</evidence>